<dbReference type="Proteomes" id="UP000092177">
    <property type="component" value="Chromosome 3"/>
</dbReference>
<keyword evidence="1" id="KW-0812">Transmembrane</keyword>
<evidence type="ECO:0000313" key="2">
    <source>
        <dbReference type="EMBL" id="OBR13041.1"/>
    </source>
</evidence>
<dbReference type="OrthoDB" id="20368at2759"/>
<name>A0A1B7YLW9_COLHI</name>
<reference evidence="3" key="1">
    <citation type="journal article" date="2017" name="BMC Genomics">
        <title>Gapless genome assembly of Colletotrichum higginsianum reveals chromosome structure and association of transposable elements with secondary metabolite gene clusters.</title>
        <authorList>
            <person name="Dallery J.-F."/>
            <person name="Lapalu N."/>
            <person name="Zampounis A."/>
            <person name="Pigne S."/>
            <person name="Luyten I."/>
            <person name="Amselem J."/>
            <person name="Wittenberg A.H.J."/>
            <person name="Zhou S."/>
            <person name="de Queiroz M.V."/>
            <person name="Robin G.P."/>
            <person name="Auger A."/>
            <person name="Hainaut M."/>
            <person name="Henrissat B."/>
            <person name="Kim K.-T."/>
            <person name="Lee Y.-H."/>
            <person name="Lespinet O."/>
            <person name="Schwartz D.C."/>
            <person name="Thon M.R."/>
            <person name="O'Connell R.J."/>
        </authorList>
    </citation>
    <scope>NUCLEOTIDE SEQUENCE [LARGE SCALE GENOMIC DNA]</scope>
    <source>
        <strain evidence="3">IMI 349063</strain>
    </source>
</reference>
<keyword evidence="1" id="KW-0472">Membrane</keyword>
<dbReference type="VEuPathDB" id="FungiDB:CH63R_05337"/>
<dbReference type="AlphaFoldDB" id="A0A1B7YLW9"/>
<comment type="caution">
    <text evidence="2">The sequence shown here is derived from an EMBL/GenBank/DDBJ whole genome shotgun (WGS) entry which is preliminary data.</text>
</comment>
<keyword evidence="1" id="KW-1133">Transmembrane helix</keyword>
<dbReference type="Gene3D" id="3.40.50.11350">
    <property type="match status" value="1"/>
</dbReference>
<dbReference type="RefSeq" id="XP_018161558.1">
    <property type="nucleotide sequence ID" value="XM_018300312.1"/>
</dbReference>
<organism evidence="2 3">
    <name type="scientific">Colletotrichum higginsianum (strain IMI 349063)</name>
    <name type="common">Crucifer anthracnose fungus</name>
    <dbReference type="NCBI Taxonomy" id="759273"/>
    <lineage>
        <taxon>Eukaryota</taxon>
        <taxon>Fungi</taxon>
        <taxon>Dikarya</taxon>
        <taxon>Ascomycota</taxon>
        <taxon>Pezizomycotina</taxon>
        <taxon>Sordariomycetes</taxon>
        <taxon>Hypocreomycetidae</taxon>
        <taxon>Glomerellales</taxon>
        <taxon>Glomerellaceae</taxon>
        <taxon>Colletotrichum</taxon>
        <taxon>Colletotrichum destructivum species complex</taxon>
    </lineage>
</organism>
<sequence>MASNERSSLMTHVQSKATKVAFCILILVWGVWMFSAEIRLLRDTTVTPNLLSTGAESEETNQYDAADAALIGLCSETQWTNGLWLSCHSDCGPNKTSICGGVNNARNRLQTCLRLAIEIGAGVIFPYVTERSEDNLGEVQHSVICPDRWWDMEKLTESMGELCPGMQISPCDENPNIDRIVPLTPRHYKERPHYNTTFSTFVTNDLAAKGVSMDDVTPENPLLLRYSDSHIAWDYRASGELSTLRKALFRALPHNRTLLAIGDEVFDSDGLQGGNYVGIHLRAEYDWPTYWGTPARQMEMHAAEVRRMNAGASEPTTNIYISCGDRATIQTFRDLMAADNYTVHDKWTLLADRPELLDIVDHLPFDQKGVVEYNVLVRGRYFQGNLISTMSSLVTYTRTMDQPDFFKTYIYPNTQRWGLDRIYVEPLIMKGDQYTKEFVIDGQDIMDAFP</sequence>
<evidence type="ECO:0000313" key="3">
    <source>
        <dbReference type="Proteomes" id="UP000092177"/>
    </source>
</evidence>
<dbReference type="KEGG" id="chig:CH63R_05337"/>
<feature type="transmembrane region" description="Helical" evidence="1">
    <location>
        <begin position="20"/>
        <end position="41"/>
    </location>
</feature>
<keyword evidence="3" id="KW-1185">Reference proteome</keyword>
<protein>
    <submittedName>
        <fullName evidence="2">Alternative oxidase</fullName>
    </submittedName>
</protein>
<evidence type="ECO:0000256" key="1">
    <source>
        <dbReference type="SAM" id="Phobius"/>
    </source>
</evidence>
<gene>
    <name evidence="2" type="ORF">CH63R_05337</name>
</gene>
<accession>A0A1B7YLW9</accession>
<dbReference type="GeneID" id="28864419"/>
<dbReference type="EMBL" id="LTAN01000003">
    <property type="protein sequence ID" value="OBR13041.1"/>
    <property type="molecule type" value="Genomic_DNA"/>
</dbReference>
<proteinExistence type="predicted"/>
<dbReference type="CDD" id="cd11296">
    <property type="entry name" value="O-FucT_like"/>
    <property type="match status" value="1"/>
</dbReference>